<evidence type="ECO:0000313" key="5">
    <source>
        <dbReference type="EMBL" id="OEG00044.1"/>
    </source>
</evidence>
<feature type="domain" description="MoaB/Mog" evidence="4">
    <location>
        <begin position="6"/>
        <end position="150"/>
    </location>
</feature>
<dbReference type="Pfam" id="PF00994">
    <property type="entry name" value="MoCF_biosynth"/>
    <property type="match status" value="1"/>
</dbReference>
<dbReference type="RefSeq" id="WP_069656102.1">
    <property type="nucleotide sequence ID" value="NZ_MIJF01000009.1"/>
</dbReference>
<dbReference type="Proteomes" id="UP000243739">
    <property type="component" value="Unassembled WGS sequence"/>
</dbReference>
<dbReference type="GO" id="GO:0006777">
    <property type="term" value="P:Mo-molybdopterin cofactor biosynthetic process"/>
    <property type="evidence" value="ECO:0007669"/>
    <property type="project" value="UniProtKB-KW"/>
</dbReference>
<dbReference type="InterPro" id="IPR008284">
    <property type="entry name" value="MoCF_biosynth_CS"/>
</dbReference>
<comment type="function">
    <text evidence="1">May be involved in the biosynthesis of molybdopterin.</text>
</comment>
<comment type="pathway">
    <text evidence="2">Cofactor biosynthesis; molybdopterin biosynthesis.</text>
</comment>
<keyword evidence="3" id="KW-0501">Molybdenum cofactor biosynthesis</keyword>
<organism evidence="5 6">
    <name type="scientific">Vulcanibacillus modesticaldus</name>
    <dbReference type="NCBI Taxonomy" id="337097"/>
    <lineage>
        <taxon>Bacteria</taxon>
        <taxon>Bacillati</taxon>
        <taxon>Bacillota</taxon>
        <taxon>Bacilli</taxon>
        <taxon>Bacillales</taxon>
        <taxon>Bacillaceae</taxon>
        <taxon>Vulcanibacillus</taxon>
    </lineage>
</organism>
<evidence type="ECO:0000313" key="6">
    <source>
        <dbReference type="Proteomes" id="UP000243739"/>
    </source>
</evidence>
<dbReference type="InterPro" id="IPR051920">
    <property type="entry name" value="MPT_Adenylyltrnsfr/MoaC-Rel"/>
</dbReference>
<dbReference type="NCBIfam" id="TIGR00177">
    <property type="entry name" value="molyb_syn"/>
    <property type="match status" value="1"/>
</dbReference>
<dbReference type="Gene3D" id="3.40.980.10">
    <property type="entry name" value="MoaB/Mog-like domain"/>
    <property type="match status" value="1"/>
</dbReference>
<accession>A0A1D2YWH3</accession>
<evidence type="ECO:0000256" key="2">
    <source>
        <dbReference type="ARBA" id="ARBA00005046"/>
    </source>
</evidence>
<name>A0A1D2YWH3_9BACI</name>
<protein>
    <submittedName>
        <fullName evidence="5">Molybdenum cofactor biosynthesis protein</fullName>
    </submittedName>
</protein>
<dbReference type="STRING" id="337097.BHF71_06695"/>
<sequence length="166" mass="18452">MKLTVGVLTLSDKGSRGEREDISGKIIHEMVEKINGEVKYYDIIPDERELIEEYLIRYVDDYKLDLILTTGGTGLAKRDVTPEATLAVIDKEIPGLAEEMRRVSREKTPFALLSRAIAGSRKDSIIINLPGSPKGVRENLAAVIDILPHALEILQGKMGEHPKSFK</sequence>
<dbReference type="SMART" id="SM00852">
    <property type="entry name" value="MoCF_biosynth"/>
    <property type="match status" value="1"/>
</dbReference>
<dbReference type="OrthoDB" id="9784492at2"/>
<proteinExistence type="predicted"/>
<keyword evidence="6" id="KW-1185">Reference proteome</keyword>
<dbReference type="InterPro" id="IPR001453">
    <property type="entry name" value="MoaB/Mog_dom"/>
</dbReference>
<dbReference type="UniPathway" id="UPA00344"/>
<dbReference type="EMBL" id="MIJF01000009">
    <property type="protein sequence ID" value="OEG00044.1"/>
    <property type="molecule type" value="Genomic_DNA"/>
</dbReference>
<dbReference type="InterPro" id="IPR036425">
    <property type="entry name" value="MoaB/Mog-like_dom_sf"/>
</dbReference>
<dbReference type="PROSITE" id="PS01078">
    <property type="entry name" value="MOCF_BIOSYNTHESIS_1"/>
    <property type="match status" value="1"/>
</dbReference>
<evidence type="ECO:0000259" key="4">
    <source>
        <dbReference type="SMART" id="SM00852"/>
    </source>
</evidence>
<dbReference type="PANTHER" id="PTHR43764:SF1">
    <property type="entry name" value="MOLYBDOPTERIN MOLYBDOTRANSFERASE"/>
    <property type="match status" value="1"/>
</dbReference>
<evidence type="ECO:0000256" key="3">
    <source>
        <dbReference type="ARBA" id="ARBA00023150"/>
    </source>
</evidence>
<gene>
    <name evidence="5" type="ORF">BHF71_06695</name>
</gene>
<dbReference type="CDD" id="cd00886">
    <property type="entry name" value="MogA_MoaB"/>
    <property type="match status" value="1"/>
</dbReference>
<evidence type="ECO:0000256" key="1">
    <source>
        <dbReference type="ARBA" id="ARBA00003487"/>
    </source>
</evidence>
<reference evidence="5 6" key="1">
    <citation type="submission" date="2016-09" db="EMBL/GenBank/DDBJ databases">
        <title>Draft genome sequence for the type strain of Vulcanibacillus modesticaldus BR, a strictly anaerobic, moderately thermophilic, and nitrate-reducing bacterium from deep sea-hydrothermal vents of the Mid-Atlantic Ridge.</title>
        <authorList>
            <person name="Abin C.A."/>
            <person name="Hollibaugh J.T."/>
        </authorList>
    </citation>
    <scope>NUCLEOTIDE SEQUENCE [LARGE SCALE GENOMIC DNA]</scope>
    <source>
        <strain evidence="5 6">BR</strain>
    </source>
</reference>
<dbReference type="SUPFAM" id="SSF53218">
    <property type="entry name" value="Molybdenum cofactor biosynthesis proteins"/>
    <property type="match status" value="1"/>
</dbReference>
<dbReference type="AlphaFoldDB" id="A0A1D2YWH3"/>
<dbReference type="PANTHER" id="PTHR43764">
    <property type="entry name" value="MOLYBDENUM COFACTOR BIOSYNTHESIS"/>
    <property type="match status" value="1"/>
</dbReference>
<comment type="caution">
    <text evidence="5">The sequence shown here is derived from an EMBL/GenBank/DDBJ whole genome shotgun (WGS) entry which is preliminary data.</text>
</comment>